<dbReference type="AlphaFoldDB" id="A0A0E9RJP1"/>
<accession>A0A0E9RJP1</accession>
<evidence type="ECO:0000313" key="1">
    <source>
        <dbReference type="EMBL" id="JAH28685.1"/>
    </source>
</evidence>
<protein>
    <submittedName>
        <fullName evidence="1">Uncharacterized protein</fullName>
    </submittedName>
</protein>
<proteinExistence type="predicted"/>
<reference evidence="1" key="2">
    <citation type="journal article" date="2015" name="Fish Shellfish Immunol.">
        <title>Early steps in the European eel (Anguilla anguilla)-Vibrio vulnificus interaction in the gills: Role of the RtxA13 toxin.</title>
        <authorList>
            <person name="Callol A."/>
            <person name="Pajuelo D."/>
            <person name="Ebbesson L."/>
            <person name="Teles M."/>
            <person name="MacKenzie S."/>
            <person name="Amaro C."/>
        </authorList>
    </citation>
    <scope>NUCLEOTIDE SEQUENCE</scope>
</reference>
<reference evidence="1" key="1">
    <citation type="submission" date="2014-11" db="EMBL/GenBank/DDBJ databases">
        <authorList>
            <person name="Amaro Gonzalez C."/>
        </authorList>
    </citation>
    <scope>NUCLEOTIDE SEQUENCE</scope>
</reference>
<name>A0A0E9RJP1_ANGAN</name>
<sequence>MELHARSARVCSSLPPTCHLEIHLAVEMHRMGAASPLVLRD</sequence>
<dbReference type="EMBL" id="GBXM01079892">
    <property type="protein sequence ID" value="JAH28685.1"/>
    <property type="molecule type" value="Transcribed_RNA"/>
</dbReference>
<organism evidence="1">
    <name type="scientific">Anguilla anguilla</name>
    <name type="common">European freshwater eel</name>
    <name type="synonym">Muraena anguilla</name>
    <dbReference type="NCBI Taxonomy" id="7936"/>
    <lineage>
        <taxon>Eukaryota</taxon>
        <taxon>Metazoa</taxon>
        <taxon>Chordata</taxon>
        <taxon>Craniata</taxon>
        <taxon>Vertebrata</taxon>
        <taxon>Euteleostomi</taxon>
        <taxon>Actinopterygii</taxon>
        <taxon>Neopterygii</taxon>
        <taxon>Teleostei</taxon>
        <taxon>Anguilliformes</taxon>
        <taxon>Anguillidae</taxon>
        <taxon>Anguilla</taxon>
    </lineage>
</organism>